<reference evidence="6" key="1">
    <citation type="journal article" date="2022" name="J Environ Chem Eng">
        <title>Biodegradation of petroleum oil using a constructed nonpathogenic and heavy metal-tolerant bacterial consortium isolated from marine sponges.</title>
        <authorList>
            <person name="Dechsakulwatana C."/>
            <person name="Rungsihiranrut A."/>
            <person name="Muangchinda C."/>
            <person name="Ningthoujam R."/>
            <person name="Klankeo P."/>
            <person name="Pinyakong O."/>
        </authorList>
    </citation>
    <scope>NUCLEOTIDE SEQUENCE</scope>
    <source>
        <strain evidence="6">TL01-2</strain>
    </source>
</reference>
<evidence type="ECO:0000313" key="7">
    <source>
        <dbReference type="Proteomes" id="UP001269400"/>
    </source>
</evidence>
<gene>
    <name evidence="6" type="ORF">O0Q50_19195</name>
</gene>
<evidence type="ECO:0000256" key="2">
    <source>
        <dbReference type="ARBA" id="ARBA00022840"/>
    </source>
</evidence>
<dbReference type="GO" id="GO:0016887">
    <property type="term" value="F:ATP hydrolysis activity"/>
    <property type="evidence" value="ECO:0007669"/>
    <property type="project" value="InterPro"/>
</dbReference>
<dbReference type="GO" id="GO:0005524">
    <property type="term" value="F:ATP binding"/>
    <property type="evidence" value="ECO:0007669"/>
    <property type="project" value="UniProtKB-KW"/>
</dbReference>
<organism evidence="6 7">
    <name type="scientific">Priestia aryabhattai</name>
    <name type="common">Bacillus aryabhattai</name>
    <dbReference type="NCBI Taxonomy" id="412384"/>
    <lineage>
        <taxon>Bacteria</taxon>
        <taxon>Bacillati</taxon>
        <taxon>Bacillota</taxon>
        <taxon>Bacilli</taxon>
        <taxon>Bacillales</taxon>
        <taxon>Bacillaceae</taxon>
        <taxon>Priestia</taxon>
    </lineage>
</organism>
<evidence type="ECO:0000256" key="3">
    <source>
        <dbReference type="ARBA" id="ARBA00038088"/>
    </source>
</evidence>
<dbReference type="InterPro" id="IPR052381">
    <property type="entry name" value="AAA_domain_protein"/>
</dbReference>
<proteinExistence type="inferred from homology"/>
<name>A0AAX6NCA1_PRIAR</name>
<comment type="similarity">
    <text evidence="3">Belongs to the AAA ATPase family. Highly divergent.</text>
</comment>
<evidence type="ECO:0000256" key="1">
    <source>
        <dbReference type="ARBA" id="ARBA00022741"/>
    </source>
</evidence>
<reference evidence="6" key="2">
    <citation type="submission" date="2022-12" db="EMBL/GenBank/DDBJ databases">
        <authorList>
            <person name="Dechsakulwatana C."/>
            <person name="Rungsihiranrut A."/>
            <person name="Muangchinda C."/>
            <person name="Ningthoujam R."/>
            <person name="Klankeo P."/>
            <person name="Pinyakong O."/>
        </authorList>
    </citation>
    <scope>NUCLEOTIDE SEQUENCE</scope>
    <source>
        <strain evidence="6">TL01-2</strain>
    </source>
</reference>
<evidence type="ECO:0000256" key="4">
    <source>
        <dbReference type="ARBA" id="ARBA00040480"/>
    </source>
</evidence>
<dbReference type="AlphaFoldDB" id="A0AAX6NCA1"/>
<dbReference type="SUPFAM" id="SSF52540">
    <property type="entry name" value="P-loop containing nucleoside triphosphate hydrolases"/>
    <property type="match status" value="1"/>
</dbReference>
<evidence type="ECO:0000313" key="6">
    <source>
        <dbReference type="EMBL" id="MDU9693300.1"/>
    </source>
</evidence>
<keyword evidence="2" id="KW-0067">ATP-binding</keyword>
<dbReference type="InterPro" id="IPR003593">
    <property type="entry name" value="AAA+_ATPase"/>
</dbReference>
<dbReference type="InterPro" id="IPR003959">
    <property type="entry name" value="ATPase_AAA_core"/>
</dbReference>
<dbReference type="EMBL" id="JAPTGD010000002">
    <property type="protein sequence ID" value="MDU9693300.1"/>
    <property type="molecule type" value="Genomic_DNA"/>
</dbReference>
<dbReference type="Proteomes" id="UP001269400">
    <property type="component" value="Unassembled WGS sequence"/>
</dbReference>
<dbReference type="InterPro" id="IPR041569">
    <property type="entry name" value="AAA_lid_3"/>
</dbReference>
<dbReference type="Gene3D" id="1.10.8.60">
    <property type="match status" value="1"/>
</dbReference>
<feature type="domain" description="AAA+ ATPase" evidence="5">
    <location>
        <begin position="315"/>
        <end position="448"/>
    </location>
</feature>
<sequence length="549" mass="63293">MSLSNSKQDLINALRGNYPVIYIVAKDERPIVETINIYMDKYGEKDHRLSSWDFNKKYRDLLDGTRLVHFKEETMGNEINPIGFVQVDNKQTTPKKESVDIGYYEAIEKLRNLSVNRILLLLDFHTRINAGDIENVGKIIRSIKDFAYESIFPFTEEYHLPVYRKSDAQVKRSLVLVSPVLKVPKELENIIHIIHFDDPEREEVKNLLESYSKQKNIILDEASKEKIIEAGIGLSETELMISIKKSHYLNDKKTIKAKDILEDKIQIIRKKGSLEFLDVNLDRDSLGGFNELFPWLDKRKLLFKESVRKKYNLDYPKGVLLTGIQGCGKSLAARVIANELDVPMLRLDMGSMFSKWVGESDQNFRNALKTAEQMAPCVLWLDEIEKALSVGDNAHETTKRMFGYILTWMQEKKEPVFLVATANNIDALSPEFMRKGRFDEIWFVDLPTLVERKEIFNVHFKKKNIAFEDSDLERMAVETEGYSGAEIEAAVNESVLTTILEANENCTIDIVINEIRRITPLSVTHSEKLNQIRKWATEHQVRSVSHSSK</sequence>
<dbReference type="PANTHER" id="PTHR42960:SF1">
    <property type="entry name" value="YCF46 PROTEIN"/>
    <property type="match status" value="1"/>
</dbReference>
<dbReference type="PANTHER" id="PTHR42960">
    <property type="entry name" value="YCF46 PROTEIN"/>
    <property type="match status" value="1"/>
</dbReference>
<keyword evidence="1" id="KW-0547">Nucleotide-binding</keyword>
<dbReference type="Pfam" id="PF00004">
    <property type="entry name" value="AAA"/>
    <property type="match status" value="1"/>
</dbReference>
<dbReference type="Pfam" id="PF17862">
    <property type="entry name" value="AAA_lid_3"/>
    <property type="match status" value="1"/>
</dbReference>
<protein>
    <recommendedName>
        <fullName evidence="4">Uncharacterized AAA domain-containing protein ycf46</fullName>
    </recommendedName>
</protein>
<dbReference type="RefSeq" id="WP_316910528.1">
    <property type="nucleotide sequence ID" value="NZ_JAPTGD010000002.1"/>
</dbReference>
<dbReference type="Gene3D" id="3.40.50.300">
    <property type="entry name" value="P-loop containing nucleotide triphosphate hydrolases"/>
    <property type="match status" value="1"/>
</dbReference>
<evidence type="ECO:0000259" key="5">
    <source>
        <dbReference type="SMART" id="SM00382"/>
    </source>
</evidence>
<dbReference type="InterPro" id="IPR027417">
    <property type="entry name" value="P-loop_NTPase"/>
</dbReference>
<accession>A0AAX6NCA1</accession>
<comment type="caution">
    <text evidence="6">The sequence shown here is derived from an EMBL/GenBank/DDBJ whole genome shotgun (WGS) entry which is preliminary data.</text>
</comment>
<dbReference type="SMART" id="SM00382">
    <property type="entry name" value="AAA"/>
    <property type="match status" value="1"/>
</dbReference>